<proteinExistence type="predicted"/>
<evidence type="ECO:0000256" key="1">
    <source>
        <dbReference type="SAM" id="Phobius"/>
    </source>
</evidence>
<evidence type="ECO:0000313" key="2">
    <source>
        <dbReference type="EMBL" id="PRC02197.1"/>
    </source>
</evidence>
<keyword evidence="1" id="KW-0812">Transmembrane</keyword>
<reference evidence="2 3" key="1">
    <citation type="submission" date="2017-09" db="EMBL/GenBank/DDBJ databases">
        <title>Genomic, metabolic, and phenotypic characteristics of bacterial isolates from the natural microbiome of the model nematode Caenorhabditis elegans.</title>
        <authorList>
            <person name="Zimmermann J."/>
            <person name="Obeng N."/>
            <person name="Yang W."/>
            <person name="Obeng O."/>
            <person name="Kissoyan K."/>
            <person name="Pees B."/>
            <person name="Dirksen P."/>
            <person name="Hoppner M."/>
            <person name="Franke A."/>
            <person name="Rosenstiel P."/>
            <person name="Leippe M."/>
            <person name="Dierking K."/>
            <person name="Kaleta C."/>
            <person name="Schulenburg H."/>
        </authorList>
    </citation>
    <scope>NUCLEOTIDE SEQUENCE [LARGE SCALE GENOMIC DNA]</scope>
    <source>
        <strain evidence="2 3">MYb184</strain>
    </source>
</reference>
<dbReference type="Proteomes" id="UP000239458">
    <property type="component" value="Unassembled WGS sequence"/>
</dbReference>
<comment type="caution">
    <text evidence="2">The sequence shown here is derived from an EMBL/GenBank/DDBJ whole genome shotgun (WGS) entry which is preliminary data.</text>
</comment>
<dbReference type="AlphaFoldDB" id="A0A2S9DN91"/>
<gene>
    <name evidence="2" type="ORF">CQ006_16015</name>
</gene>
<name>A0A2S9DN91_PSECE</name>
<protein>
    <submittedName>
        <fullName evidence="2">Zinc ribbon domain-containing protein</fullName>
    </submittedName>
</protein>
<sequence>MALSPCKSCKHTVDTTAKICPKCGTKNPGLTTGQKVFRLATLLLIIAVVVSMCSIASNDSTPEKAAKQAAATTVLPPSYSITKDDFREGRPRKVEVMLPKRLNEADLFEVAEAIRANTKIKADRTFIGFRVEGQSERTYWANASFDPDYKASLIGLSLQDYQTLKALDLKAYPNRIGSWLRDGSTGYVMVLYKQDDKYLIDSVFASGGKNTAKYVAKKLPDGGLRLDDPESDFNEHYVVDAKGNLQGWGENGVYMTLPPFKPAS</sequence>
<keyword evidence="1" id="KW-0472">Membrane</keyword>
<keyword evidence="1" id="KW-1133">Transmembrane helix</keyword>
<organism evidence="2 3">
    <name type="scientific">Pseudomonas cedrina</name>
    <dbReference type="NCBI Taxonomy" id="651740"/>
    <lineage>
        <taxon>Bacteria</taxon>
        <taxon>Pseudomonadati</taxon>
        <taxon>Pseudomonadota</taxon>
        <taxon>Gammaproteobacteria</taxon>
        <taxon>Pseudomonadales</taxon>
        <taxon>Pseudomonadaceae</taxon>
        <taxon>Pseudomonas</taxon>
    </lineage>
</organism>
<dbReference type="RefSeq" id="WP_105227871.1">
    <property type="nucleotide sequence ID" value="NZ_PCQE01000025.1"/>
</dbReference>
<accession>A0A2S9DN91</accession>
<feature type="transmembrane region" description="Helical" evidence="1">
    <location>
        <begin position="36"/>
        <end position="57"/>
    </location>
</feature>
<evidence type="ECO:0000313" key="3">
    <source>
        <dbReference type="Proteomes" id="UP000239458"/>
    </source>
</evidence>
<dbReference type="EMBL" id="PCQE01000025">
    <property type="protein sequence ID" value="PRC02197.1"/>
    <property type="molecule type" value="Genomic_DNA"/>
</dbReference>